<dbReference type="SUPFAM" id="SSF54523">
    <property type="entry name" value="Pili subunits"/>
    <property type="match status" value="1"/>
</dbReference>
<dbReference type="NCBIfam" id="TIGR02532">
    <property type="entry name" value="IV_pilin_GFxxxE"/>
    <property type="match status" value="1"/>
</dbReference>
<comment type="caution">
    <text evidence="1">The sequence shown here is derived from an EMBL/GenBank/DDBJ whole genome shotgun (WGS) entry which is preliminary data.</text>
</comment>
<dbReference type="EMBL" id="DVOR01000170">
    <property type="protein sequence ID" value="HIV09517.1"/>
    <property type="molecule type" value="Genomic_DNA"/>
</dbReference>
<evidence type="ECO:0000313" key="2">
    <source>
        <dbReference type="Proteomes" id="UP000886845"/>
    </source>
</evidence>
<sequence>MNARGMTLVELLVVLVILAGLTAAVMTGAAATREKGRYEQTARDAEAMAEALTRADGLSLVSDLGLAPDSAEALCLLFGARLPTETVTPDPENPGGTVTSVAVLDVPAWALRSAPLIPAAIAPADLPAEVAAITNRFAAVTLGAGWRGPYCEGRALDADDSDPDNPIPYVVDGFGGPWEFDGETLVSRGRDRMDDALRPDAAAVDWRDRDRSFAVAVPTPTLSLTVKPEGDAVVKRLHVFVHQPALTVGAASASVGLACRYHRFENADSVLLDEGLTLGERVVFVLAETASGAMAAPPRRVLLRPGANAVTLPLHYASAYPLTSP</sequence>
<accession>A0A9D1NND8</accession>
<dbReference type="Proteomes" id="UP000886845">
    <property type="component" value="Unassembled WGS sequence"/>
</dbReference>
<proteinExistence type="predicted"/>
<organism evidence="1 2">
    <name type="scientific">Candidatus Spyradenecus faecavium</name>
    <dbReference type="NCBI Taxonomy" id="2840947"/>
    <lineage>
        <taxon>Bacteria</taxon>
        <taxon>Pseudomonadati</taxon>
        <taxon>Lentisphaerota</taxon>
        <taxon>Lentisphaeria</taxon>
        <taxon>Lentisphaerales</taxon>
        <taxon>Lentisphaeraceae</taxon>
        <taxon>Lentisphaeraceae incertae sedis</taxon>
        <taxon>Candidatus Spyradenecus</taxon>
    </lineage>
</organism>
<reference evidence="1" key="1">
    <citation type="submission" date="2020-10" db="EMBL/GenBank/DDBJ databases">
        <authorList>
            <person name="Gilroy R."/>
        </authorList>
    </citation>
    <scope>NUCLEOTIDE SEQUENCE</scope>
    <source>
        <strain evidence="1">35461</strain>
    </source>
</reference>
<dbReference type="InterPro" id="IPR045584">
    <property type="entry name" value="Pilin-like"/>
</dbReference>
<evidence type="ECO:0000313" key="1">
    <source>
        <dbReference type="EMBL" id="HIV09517.1"/>
    </source>
</evidence>
<dbReference type="InterPro" id="IPR012902">
    <property type="entry name" value="N_methyl_site"/>
</dbReference>
<protein>
    <submittedName>
        <fullName evidence="1">Prepilin-type N-terminal cleavage/methylation domain-containing protein</fullName>
    </submittedName>
</protein>
<name>A0A9D1NND8_9BACT</name>
<dbReference type="Pfam" id="PF07963">
    <property type="entry name" value="N_methyl"/>
    <property type="match status" value="1"/>
</dbReference>
<gene>
    <name evidence="1" type="ORF">IAC79_05335</name>
</gene>
<reference evidence="1" key="2">
    <citation type="journal article" date="2021" name="PeerJ">
        <title>Extensive microbial diversity within the chicken gut microbiome revealed by metagenomics and culture.</title>
        <authorList>
            <person name="Gilroy R."/>
            <person name="Ravi A."/>
            <person name="Getino M."/>
            <person name="Pursley I."/>
            <person name="Horton D.L."/>
            <person name="Alikhan N.F."/>
            <person name="Baker D."/>
            <person name="Gharbi K."/>
            <person name="Hall N."/>
            <person name="Watson M."/>
            <person name="Adriaenssens E.M."/>
            <person name="Foster-Nyarko E."/>
            <person name="Jarju S."/>
            <person name="Secka A."/>
            <person name="Antonio M."/>
            <person name="Oren A."/>
            <person name="Chaudhuri R.R."/>
            <person name="La Ragione R."/>
            <person name="Hildebrand F."/>
            <person name="Pallen M.J."/>
        </authorList>
    </citation>
    <scope>NUCLEOTIDE SEQUENCE</scope>
    <source>
        <strain evidence="1">35461</strain>
    </source>
</reference>
<dbReference type="PROSITE" id="PS00409">
    <property type="entry name" value="PROKAR_NTER_METHYL"/>
    <property type="match status" value="1"/>
</dbReference>
<dbReference type="AlphaFoldDB" id="A0A9D1NND8"/>